<feature type="transmembrane region" description="Helical" evidence="1">
    <location>
        <begin position="306"/>
        <end position="328"/>
    </location>
</feature>
<feature type="transmembrane region" description="Helical" evidence="1">
    <location>
        <begin position="486"/>
        <end position="504"/>
    </location>
</feature>
<keyword evidence="1" id="KW-0472">Membrane</keyword>
<dbReference type="Proteomes" id="UP000011087">
    <property type="component" value="Unassembled WGS sequence"/>
</dbReference>
<reference evidence="2 4" key="1">
    <citation type="journal article" date="2012" name="Nature">
        <title>Algal genomes reveal evolutionary mosaicism and the fate of nucleomorphs.</title>
        <authorList>
            <consortium name="DOE Joint Genome Institute"/>
            <person name="Curtis B.A."/>
            <person name="Tanifuji G."/>
            <person name="Burki F."/>
            <person name="Gruber A."/>
            <person name="Irimia M."/>
            <person name="Maruyama S."/>
            <person name="Arias M.C."/>
            <person name="Ball S.G."/>
            <person name="Gile G.H."/>
            <person name="Hirakawa Y."/>
            <person name="Hopkins J.F."/>
            <person name="Kuo A."/>
            <person name="Rensing S.A."/>
            <person name="Schmutz J."/>
            <person name="Symeonidi A."/>
            <person name="Elias M."/>
            <person name="Eveleigh R.J."/>
            <person name="Herman E.K."/>
            <person name="Klute M.J."/>
            <person name="Nakayama T."/>
            <person name="Obornik M."/>
            <person name="Reyes-Prieto A."/>
            <person name="Armbrust E.V."/>
            <person name="Aves S.J."/>
            <person name="Beiko R.G."/>
            <person name="Coutinho P."/>
            <person name="Dacks J.B."/>
            <person name="Durnford D.G."/>
            <person name="Fast N.M."/>
            <person name="Green B.R."/>
            <person name="Grisdale C.J."/>
            <person name="Hempel F."/>
            <person name="Henrissat B."/>
            <person name="Hoppner M.P."/>
            <person name="Ishida K."/>
            <person name="Kim E."/>
            <person name="Koreny L."/>
            <person name="Kroth P.G."/>
            <person name="Liu Y."/>
            <person name="Malik S.B."/>
            <person name="Maier U.G."/>
            <person name="McRose D."/>
            <person name="Mock T."/>
            <person name="Neilson J.A."/>
            <person name="Onodera N.T."/>
            <person name="Poole A.M."/>
            <person name="Pritham E.J."/>
            <person name="Richards T.A."/>
            <person name="Rocap G."/>
            <person name="Roy S.W."/>
            <person name="Sarai C."/>
            <person name="Schaack S."/>
            <person name="Shirato S."/>
            <person name="Slamovits C.H."/>
            <person name="Spencer D.F."/>
            <person name="Suzuki S."/>
            <person name="Worden A.Z."/>
            <person name="Zauner S."/>
            <person name="Barry K."/>
            <person name="Bell C."/>
            <person name="Bharti A.K."/>
            <person name="Crow J.A."/>
            <person name="Grimwood J."/>
            <person name="Kramer R."/>
            <person name="Lindquist E."/>
            <person name="Lucas S."/>
            <person name="Salamov A."/>
            <person name="McFadden G.I."/>
            <person name="Lane C.E."/>
            <person name="Keeling P.J."/>
            <person name="Gray M.W."/>
            <person name="Grigoriev I.V."/>
            <person name="Archibald J.M."/>
        </authorList>
    </citation>
    <scope>NUCLEOTIDE SEQUENCE</scope>
    <source>
        <strain evidence="2 4">CCMP2712</strain>
    </source>
</reference>
<protein>
    <submittedName>
        <fullName evidence="2 3">Uncharacterized protein</fullName>
    </submittedName>
</protein>
<proteinExistence type="predicted"/>
<keyword evidence="1" id="KW-0812">Transmembrane</keyword>
<evidence type="ECO:0000256" key="1">
    <source>
        <dbReference type="SAM" id="Phobius"/>
    </source>
</evidence>
<feature type="transmembrane region" description="Helical" evidence="1">
    <location>
        <begin position="457"/>
        <end position="474"/>
    </location>
</feature>
<dbReference type="RefSeq" id="XP_005821839.1">
    <property type="nucleotide sequence ID" value="XM_005821782.1"/>
</dbReference>
<dbReference type="KEGG" id="gtt:GUITHDRAFT_118897"/>
<dbReference type="PaxDb" id="55529-EKX34859"/>
<gene>
    <name evidence="2" type="ORF">GUITHDRAFT_118897</name>
</gene>
<feature type="transmembrane region" description="Helical" evidence="1">
    <location>
        <begin position="203"/>
        <end position="224"/>
    </location>
</feature>
<evidence type="ECO:0000313" key="2">
    <source>
        <dbReference type="EMBL" id="EKX34859.1"/>
    </source>
</evidence>
<name>L1IG28_GUITC</name>
<accession>L1IG28</accession>
<sequence length="1742" mass="194186">MPRQQPILETPILLTHAPQTPVHALVRLSRNQGNTVLLEERINIRHPQSLSLCAQDGVRERVACDPHAPHASRLVIRRDILPPGNTISAMLVRMRDTVTPIPLATDGRFAYFYQVQHELCINPHPAPPPNLQGHIRINGTNPLLFNDPRYKLEIWFKEGEEMSETRNMEALSNVLDTVTRIESALTFTIVRFVYKTVGAHLDAVSIAFLSILITALSYNTLAILRNRPTTISMLRTLAYIAELVRKFAALVGIQAIIRSVQPADPEAASLFEQIECFTVSLCILILVCVLPASFRESPDGQQFLRLVLFMFASNTEFVVQRVSFGWTLPYLSMAGFFALSRLQHFPGHSAITATVLSAVILSLTNMMVLASWTISVTSTDKFPQITQLVSLLVIFDALSLRYPDFHTMRDYAVWQGAAQIHALIVAREVNRGSVATVAIFVALALQAFRLYLPRTTALSELTVLILINTILGMVQQAVNALHMADTVVVIVLWITVIHILITAGDVGVNLGGTMTANSTTPTIQDYEAVFGPAARQIKEDTQRHKRHQRWHLPDVLKGSNTFLADRVDGLITDATNSPFTRNILPYVYLENPDQKLKWNVWRFDEGLATRVPYESAARVLTQSKTSQAAYITRNGMAIQMEHNFMMSPAGRENFKRQLMQLVGSIQMSNDLDVHHALLLAPNYEAHLREKYYTTEKTTLQLIRQYVDSYGLMQKHPNALDIMIEDAKNTLKTWGSPPPTFLMCNGALTMQMTFNPEKTQYLTNGTGGPLLLKQGPDLPSYRGLSIIHSRKFSMNTGEPPRDVLRRRSRVAEHYRINGTVRELRDNKWRFYDQSKDGTFDLTFRELLEHSWIDSDIAGNVTKDHRPRPTVVRPNREPYNNPDFKLLSAPLQLTSPNLTAGDIGVHYPEQAAKEAEGYRRLRAEGNPYHAHDLNALRVRDSMDGALAVSAGLGGIAPSHAMAVENVSTMLAGNSGVLHWAAHQFRSLRASLKAPEGKQDVLAREAVLLKAKRLTLKGDSLHIGYQTIPKDEITEAQAEFRKRPWTALEMSAAVGVVGSVLFNGIRAPNALNPQVPESAAREFVPFIQSCFCHSMMDSPLCNALLSHVNVPLDLQGEFLSFLGLADLGNREELAAAQADRDSPYCSVLMVKYISHAHPDAGVRERCVKVLESLAPEVSRQLDDTLLDYSNKVIDSLESGAQAGLDVRFLTGLLQRSTSERLQAPAQSRLHTLATSTMHVNASGDTISSSPIFNRERDDETRALLASNGLKLDSDAVLGTEFRCYPFPLTSADLSSVDSILQHSRLAEYQSPSLDVEALRKDVQCFFEAQDSRDHLLSHLYRLAFARMFTSVMHYANDAAAPGCVLAAKSAVGNVRHTLGARITSSPLVIDTPKIGLNFENTNNAMTFDDIYNTIVSDHETNATQTVINELQRRSPEYHPPRPGGGGPVVTTYRPAPVPPPAPPTGFVGAPNRNPLLDWYVDIVCVRPNIEHNMLAAIMGRGGTGELGATYWGQTEMTCYDDGQHGIWGMQYKYHAKALVHNERNLIRLWDICFDGYNGGMDDTVVDWRDGDDLEQFRKDTSSIDKPYEGKSMFIMSFFVPHNHPEITKIKQPWPNPIVFYDPHSANTNDRLPIDPDNLYNTVKPEMRVFTKDWYRDKYLHYLALLPNFNQLHALRKVAGQQTVQNETNVCALSFHGDVVTCALGGSEISKVHGAGHLGHSFQGVASVREGKGLRPMMQPSLTRLI</sequence>
<keyword evidence="4" id="KW-1185">Reference proteome</keyword>
<reference evidence="3" key="3">
    <citation type="submission" date="2015-06" db="UniProtKB">
        <authorList>
            <consortium name="EnsemblProtists"/>
        </authorList>
    </citation>
    <scope>IDENTIFICATION</scope>
</reference>
<dbReference type="GeneID" id="17291616"/>
<evidence type="ECO:0000313" key="3">
    <source>
        <dbReference type="EnsemblProtists" id="EKX34859"/>
    </source>
</evidence>
<keyword evidence="1" id="KW-1133">Transmembrane helix</keyword>
<feature type="transmembrane region" description="Helical" evidence="1">
    <location>
        <begin position="433"/>
        <end position="451"/>
    </location>
</feature>
<dbReference type="EnsemblProtists" id="EKX34859">
    <property type="protein sequence ID" value="EKX34859"/>
    <property type="gene ID" value="GUITHDRAFT_118897"/>
</dbReference>
<dbReference type="HOGENOM" id="CLU_001579_0_0_1"/>
<evidence type="ECO:0000313" key="4">
    <source>
        <dbReference type="Proteomes" id="UP000011087"/>
    </source>
</evidence>
<reference evidence="4" key="2">
    <citation type="submission" date="2012-11" db="EMBL/GenBank/DDBJ databases">
        <authorList>
            <person name="Kuo A."/>
            <person name="Curtis B.A."/>
            <person name="Tanifuji G."/>
            <person name="Burki F."/>
            <person name="Gruber A."/>
            <person name="Irimia M."/>
            <person name="Maruyama S."/>
            <person name="Arias M.C."/>
            <person name="Ball S.G."/>
            <person name="Gile G.H."/>
            <person name="Hirakawa Y."/>
            <person name="Hopkins J.F."/>
            <person name="Rensing S.A."/>
            <person name="Schmutz J."/>
            <person name="Symeonidi A."/>
            <person name="Elias M."/>
            <person name="Eveleigh R.J."/>
            <person name="Herman E.K."/>
            <person name="Klute M.J."/>
            <person name="Nakayama T."/>
            <person name="Obornik M."/>
            <person name="Reyes-Prieto A."/>
            <person name="Armbrust E.V."/>
            <person name="Aves S.J."/>
            <person name="Beiko R.G."/>
            <person name="Coutinho P."/>
            <person name="Dacks J.B."/>
            <person name="Durnford D.G."/>
            <person name="Fast N.M."/>
            <person name="Green B.R."/>
            <person name="Grisdale C."/>
            <person name="Hempe F."/>
            <person name="Henrissat B."/>
            <person name="Hoppner M.P."/>
            <person name="Ishida K.-I."/>
            <person name="Kim E."/>
            <person name="Koreny L."/>
            <person name="Kroth P.G."/>
            <person name="Liu Y."/>
            <person name="Malik S.-B."/>
            <person name="Maier U.G."/>
            <person name="McRose D."/>
            <person name="Mock T."/>
            <person name="Neilson J.A."/>
            <person name="Onodera N.T."/>
            <person name="Poole A.M."/>
            <person name="Pritham E.J."/>
            <person name="Richards T.A."/>
            <person name="Rocap G."/>
            <person name="Roy S.W."/>
            <person name="Sarai C."/>
            <person name="Schaack S."/>
            <person name="Shirato S."/>
            <person name="Slamovits C.H."/>
            <person name="Spencer D.F."/>
            <person name="Suzuki S."/>
            <person name="Worden A.Z."/>
            <person name="Zauner S."/>
            <person name="Barry K."/>
            <person name="Bell C."/>
            <person name="Bharti A.K."/>
            <person name="Crow J.A."/>
            <person name="Grimwood J."/>
            <person name="Kramer R."/>
            <person name="Lindquist E."/>
            <person name="Lucas S."/>
            <person name="Salamov A."/>
            <person name="McFadden G.I."/>
            <person name="Lane C.E."/>
            <person name="Keeling P.J."/>
            <person name="Gray M.W."/>
            <person name="Grigoriev I.V."/>
            <person name="Archibald J.M."/>
        </authorList>
    </citation>
    <scope>NUCLEOTIDE SEQUENCE</scope>
    <source>
        <strain evidence="4">CCMP2712</strain>
    </source>
</reference>
<dbReference type="EMBL" id="JH993101">
    <property type="protein sequence ID" value="EKX34859.1"/>
    <property type="molecule type" value="Genomic_DNA"/>
</dbReference>
<organism evidence="2">
    <name type="scientific">Guillardia theta (strain CCMP2712)</name>
    <name type="common">Cryptophyte</name>
    <dbReference type="NCBI Taxonomy" id="905079"/>
    <lineage>
        <taxon>Eukaryota</taxon>
        <taxon>Cryptophyceae</taxon>
        <taxon>Pyrenomonadales</taxon>
        <taxon>Geminigeraceae</taxon>
        <taxon>Guillardia</taxon>
    </lineage>
</organism>
<feature type="transmembrane region" description="Helical" evidence="1">
    <location>
        <begin position="348"/>
        <end position="370"/>
    </location>
</feature>